<dbReference type="EMBL" id="JBBYHU010000006">
    <property type="protein sequence ID" value="MEL1240320.1"/>
    <property type="molecule type" value="Genomic_DNA"/>
</dbReference>
<name>A0ABU9HJM1_9FLAO</name>
<dbReference type="GO" id="GO:0016491">
    <property type="term" value="F:oxidoreductase activity"/>
    <property type="evidence" value="ECO:0007669"/>
    <property type="project" value="UniProtKB-KW"/>
</dbReference>
<comment type="caution">
    <text evidence="5">The sequence shown here is derived from an EMBL/GenBank/DDBJ whole genome shotgun (WGS) entry which is preliminary data.</text>
</comment>
<evidence type="ECO:0000256" key="3">
    <source>
        <dbReference type="ARBA" id="ARBA00023002"/>
    </source>
</evidence>
<protein>
    <submittedName>
        <fullName evidence="5">L-glyceraldehyde 3-phosphate reductase</fullName>
        <ecNumber evidence="5">1.1.1.-</ecNumber>
    </submittedName>
</protein>
<dbReference type="InterPro" id="IPR005399">
    <property type="entry name" value="K_chnl_volt-dep_bsu_KCNAB-rel"/>
</dbReference>
<evidence type="ECO:0000313" key="6">
    <source>
        <dbReference type="Proteomes" id="UP001398556"/>
    </source>
</evidence>
<reference evidence="5 6" key="1">
    <citation type="submission" date="2024-04" db="EMBL/GenBank/DDBJ databases">
        <title>Flavobacterium sp. DGU99 16S ribosomal RNA gene Genome sequencing and assembly.</title>
        <authorList>
            <person name="Park S."/>
        </authorList>
    </citation>
    <scope>NUCLEOTIDE SEQUENCE [LARGE SCALE GENOMIC DNA]</scope>
    <source>
        <strain evidence="5 6">DGU99</strain>
    </source>
</reference>
<keyword evidence="3 5" id="KW-0560">Oxidoreductase</keyword>
<comment type="similarity">
    <text evidence="1">Belongs to the shaker potassium channel beta subunit family.</text>
</comment>
<dbReference type="Gene3D" id="3.20.20.100">
    <property type="entry name" value="NADP-dependent oxidoreductase domain"/>
    <property type="match status" value="1"/>
</dbReference>
<dbReference type="InterPro" id="IPR036812">
    <property type="entry name" value="NAD(P)_OxRdtase_dom_sf"/>
</dbReference>
<evidence type="ECO:0000256" key="2">
    <source>
        <dbReference type="ARBA" id="ARBA00022857"/>
    </source>
</evidence>
<keyword evidence="2" id="KW-0521">NADP</keyword>
<dbReference type="EC" id="1.1.1.-" evidence="5"/>
<dbReference type="Pfam" id="PF00248">
    <property type="entry name" value="Aldo_ket_red"/>
    <property type="match status" value="1"/>
</dbReference>
<dbReference type="SUPFAM" id="SSF51430">
    <property type="entry name" value="NAD(P)-linked oxidoreductase"/>
    <property type="match status" value="1"/>
</dbReference>
<dbReference type="PANTHER" id="PTHR43150:SF4">
    <property type="entry name" value="L-GLYCERALDEHYDE 3-PHOSPHATE REDUCTASE"/>
    <property type="match status" value="1"/>
</dbReference>
<keyword evidence="6" id="KW-1185">Reference proteome</keyword>
<dbReference type="NCBIfam" id="NF007388">
    <property type="entry name" value="PRK09912.1"/>
    <property type="match status" value="1"/>
</dbReference>
<feature type="domain" description="NADP-dependent oxidoreductase" evidence="4">
    <location>
        <begin position="28"/>
        <end position="329"/>
    </location>
</feature>
<evidence type="ECO:0000259" key="4">
    <source>
        <dbReference type="Pfam" id="PF00248"/>
    </source>
</evidence>
<proteinExistence type="inferred from homology"/>
<organism evidence="5 6">
    <name type="scientific">Flavobacterium flavipallidum</name>
    <dbReference type="NCBI Taxonomy" id="3139140"/>
    <lineage>
        <taxon>Bacteria</taxon>
        <taxon>Pseudomonadati</taxon>
        <taxon>Bacteroidota</taxon>
        <taxon>Flavobacteriia</taxon>
        <taxon>Flavobacteriales</taxon>
        <taxon>Flavobacteriaceae</taxon>
        <taxon>Flavobacterium</taxon>
    </lineage>
</organism>
<sequence>MQYKPNPERYQKMEYRRCGNSGLKLPAISLGLWHNFGDIDTLENARNILRVAFDNGITHFDLANNYGPPPGSAEANFGKIFKEDFIPYRDELIISTKAGWGMWDGPYGDWGSKKYLVASLDQSLKRMGLEYVDIFYHHRPDPETPLEETMAALDLMVRQGKALYVGISSYEPEEAAKAFDILKQLGTPCLIHQPRYSMFDRWVENGLLDVLKQFQVGCIPFSPLAQGLLTNKYLKGIPAGSRASSQRGNGAIDENQVSDEKIKKVIQLNTLAEERGQNLAQMALAWILKDNQISSVLVGVSKPEQLLDSINCLQNYFFSEEELNRINLILE</sequence>
<gene>
    <name evidence="5" type="primary">mgrA</name>
    <name evidence="5" type="ORF">AAEO59_04600</name>
</gene>
<dbReference type="Proteomes" id="UP001398556">
    <property type="component" value="Unassembled WGS sequence"/>
</dbReference>
<dbReference type="InterPro" id="IPR023210">
    <property type="entry name" value="NADP_OxRdtase_dom"/>
</dbReference>
<accession>A0ABU9HJM1</accession>
<dbReference type="RefSeq" id="WP_341699565.1">
    <property type="nucleotide sequence ID" value="NZ_JBBYHU010000006.1"/>
</dbReference>
<evidence type="ECO:0000313" key="5">
    <source>
        <dbReference type="EMBL" id="MEL1240320.1"/>
    </source>
</evidence>
<evidence type="ECO:0000256" key="1">
    <source>
        <dbReference type="ARBA" id="ARBA00006515"/>
    </source>
</evidence>
<dbReference type="PANTHER" id="PTHR43150">
    <property type="entry name" value="HYPERKINETIC, ISOFORM M"/>
    <property type="match status" value="1"/>
</dbReference>